<evidence type="ECO:0000313" key="2">
    <source>
        <dbReference type="EMBL" id="MEK8090735.1"/>
    </source>
</evidence>
<gene>
    <name evidence="2" type="ORF">WOB96_13335</name>
</gene>
<reference evidence="2 3" key="1">
    <citation type="submission" date="2024-04" db="EMBL/GenBank/DDBJ databases">
        <authorList>
            <person name="Abashina T."/>
            <person name="Shaikin A."/>
        </authorList>
    </citation>
    <scope>NUCLEOTIDE SEQUENCE [LARGE SCALE GENOMIC DNA]</scope>
    <source>
        <strain evidence="2 3">AAFK</strain>
    </source>
</reference>
<sequence length="80" mass="8894">MTLEKQSLTPDLDNDAAVRQTLEHYLRAFDEAWRRCGESGSHGSLISRAQMAHHLALEMVSRESRPLGGADDAPDDNTPF</sequence>
<dbReference type="EMBL" id="JBBPCO010000015">
    <property type="protein sequence ID" value="MEK8090735.1"/>
    <property type="molecule type" value="Genomic_DNA"/>
</dbReference>
<dbReference type="Proteomes" id="UP001446205">
    <property type="component" value="Unassembled WGS sequence"/>
</dbReference>
<comment type="caution">
    <text evidence="2">The sequence shown here is derived from an EMBL/GenBank/DDBJ whole genome shotgun (WGS) entry which is preliminary data.</text>
</comment>
<keyword evidence="3" id="KW-1185">Reference proteome</keyword>
<evidence type="ECO:0000256" key="1">
    <source>
        <dbReference type="SAM" id="MobiDB-lite"/>
    </source>
</evidence>
<evidence type="ECO:0000313" key="3">
    <source>
        <dbReference type="Proteomes" id="UP001446205"/>
    </source>
</evidence>
<feature type="region of interest" description="Disordered" evidence="1">
    <location>
        <begin position="60"/>
        <end position="80"/>
    </location>
</feature>
<accession>A0ABU9DDE1</accession>
<organism evidence="2 3">
    <name type="scientific">Thermithiobacillus plumbiphilus</name>
    <dbReference type="NCBI Taxonomy" id="1729899"/>
    <lineage>
        <taxon>Bacteria</taxon>
        <taxon>Pseudomonadati</taxon>
        <taxon>Pseudomonadota</taxon>
        <taxon>Acidithiobacillia</taxon>
        <taxon>Acidithiobacillales</taxon>
        <taxon>Thermithiobacillaceae</taxon>
        <taxon>Thermithiobacillus</taxon>
    </lineage>
</organism>
<dbReference type="RefSeq" id="WP_341371791.1">
    <property type="nucleotide sequence ID" value="NZ_JBBPCO010000015.1"/>
</dbReference>
<name>A0ABU9DDE1_9PROT</name>
<protein>
    <submittedName>
        <fullName evidence="2">Uncharacterized protein</fullName>
    </submittedName>
</protein>
<proteinExistence type="predicted"/>